<evidence type="ECO:0000313" key="4">
    <source>
        <dbReference type="Proteomes" id="UP000662074"/>
    </source>
</evidence>
<comment type="caution">
    <text evidence="3">The sequence shown here is derived from an EMBL/GenBank/DDBJ whole genome shotgun (WGS) entry which is preliminary data.</text>
</comment>
<dbReference type="PANTHER" id="PTHR35936">
    <property type="entry name" value="MEMBRANE-BOUND LYTIC MUREIN TRANSGLYCOSYLASE F"/>
    <property type="match status" value="1"/>
</dbReference>
<reference evidence="3" key="1">
    <citation type="journal article" date="2014" name="Int. J. Syst. Evol. Microbiol.">
        <title>Complete genome sequence of Corynebacterium casei LMG S-19264T (=DSM 44701T), isolated from a smear-ripened cheese.</title>
        <authorList>
            <consortium name="US DOE Joint Genome Institute (JGI-PGF)"/>
            <person name="Walter F."/>
            <person name="Albersmeier A."/>
            <person name="Kalinowski J."/>
            <person name="Ruckert C."/>
        </authorList>
    </citation>
    <scope>NUCLEOTIDE SEQUENCE</scope>
    <source>
        <strain evidence="3">CCM 8711</strain>
    </source>
</reference>
<keyword evidence="4" id="KW-1185">Reference proteome</keyword>
<keyword evidence="1" id="KW-0732">Signal</keyword>
<feature type="domain" description="Solute-binding protein family 3/N-terminal" evidence="2">
    <location>
        <begin position="60"/>
        <end position="288"/>
    </location>
</feature>
<dbReference type="Gene3D" id="3.40.190.10">
    <property type="entry name" value="Periplasmic binding protein-like II"/>
    <property type="match status" value="2"/>
</dbReference>
<sequence length="304" mass="34001">MYRINLKFIIMKKNKSYKFPKFQITAYVILILLIVLTGCYDQGEKDSTNVTYNRVTKNKEIRAAYFIADPYLIKDPKSGKISGIFGEVLDSIGAKLGYKISWTIEVGFSDMAEGLRTGKYDVVGSGVWINSARGKVADFTTPIFYDAVGVYVRKDDERFNQDLSLVNNTSITVSTIDGEMAATIAKQDFPSAKTLSIPPTSDLSLMLKNVAEKKADITFIGLGPGNNYITKNPNSLKNIAEEKPIRVFATSIMVGKSEYDLTQTLNFAIMDLENSGTIDRIIQKYDKGFKTHIRVAKPYQSVRR</sequence>
<dbReference type="SUPFAM" id="SSF53850">
    <property type="entry name" value="Periplasmic binding protein-like II"/>
    <property type="match status" value="1"/>
</dbReference>
<dbReference type="EMBL" id="BMDO01000016">
    <property type="protein sequence ID" value="GGI52693.1"/>
    <property type="molecule type" value="Genomic_DNA"/>
</dbReference>
<dbReference type="AlphaFoldDB" id="A0A917JCA9"/>
<dbReference type="Pfam" id="PF00497">
    <property type="entry name" value="SBP_bac_3"/>
    <property type="match status" value="1"/>
</dbReference>
<evidence type="ECO:0000256" key="1">
    <source>
        <dbReference type="ARBA" id="ARBA00022729"/>
    </source>
</evidence>
<protein>
    <recommendedName>
        <fullName evidence="2">Solute-binding protein family 3/N-terminal domain-containing protein</fullName>
    </recommendedName>
</protein>
<dbReference type="Proteomes" id="UP000662074">
    <property type="component" value="Unassembled WGS sequence"/>
</dbReference>
<gene>
    <name evidence="3" type="ORF">GCM10011425_39050</name>
</gene>
<accession>A0A917JCA9</accession>
<proteinExistence type="predicted"/>
<evidence type="ECO:0000259" key="2">
    <source>
        <dbReference type="SMART" id="SM00062"/>
    </source>
</evidence>
<reference evidence="3" key="2">
    <citation type="submission" date="2020-09" db="EMBL/GenBank/DDBJ databases">
        <authorList>
            <person name="Sun Q."/>
            <person name="Sedlacek I."/>
        </authorList>
    </citation>
    <scope>NUCLEOTIDE SEQUENCE</scope>
    <source>
        <strain evidence="3">CCM 8711</strain>
    </source>
</reference>
<name>A0A917JCA9_9SPHI</name>
<evidence type="ECO:0000313" key="3">
    <source>
        <dbReference type="EMBL" id="GGI52693.1"/>
    </source>
</evidence>
<dbReference type="InterPro" id="IPR001638">
    <property type="entry name" value="Solute-binding_3/MltF_N"/>
</dbReference>
<dbReference type="SMART" id="SM00062">
    <property type="entry name" value="PBPb"/>
    <property type="match status" value="1"/>
</dbReference>
<organism evidence="3 4">
    <name type="scientific">Mucilaginibacter galii</name>
    <dbReference type="NCBI Taxonomy" id="2005073"/>
    <lineage>
        <taxon>Bacteria</taxon>
        <taxon>Pseudomonadati</taxon>
        <taxon>Bacteroidota</taxon>
        <taxon>Sphingobacteriia</taxon>
        <taxon>Sphingobacteriales</taxon>
        <taxon>Sphingobacteriaceae</taxon>
        <taxon>Mucilaginibacter</taxon>
    </lineage>
</organism>